<keyword evidence="7" id="KW-0812">Transmembrane</keyword>
<dbReference type="CDD" id="cd00082">
    <property type="entry name" value="HisKA"/>
    <property type="match status" value="1"/>
</dbReference>
<dbReference type="Pfam" id="PF02518">
    <property type="entry name" value="HATPase_c"/>
    <property type="match status" value="1"/>
</dbReference>
<keyword evidence="6" id="KW-0175">Coiled coil</keyword>
<feature type="transmembrane region" description="Helical" evidence="7">
    <location>
        <begin position="98"/>
        <end position="116"/>
    </location>
</feature>
<evidence type="ECO:0000313" key="9">
    <source>
        <dbReference type="EMBL" id="MDJ1169931.1"/>
    </source>
</evidence>
<dbReference type="SMART" id="SM00387">
    <property type="entry name" value="HATPase_c"/>
    <property type="match status" value="1"/>
</dbReference>
<keyword evidence="5" id="KW-0902">Two-component regulatory system</keyword>
<dbReference type="RefSeq" id="WP_283753689.1">
    <property type="nucleotide sequence ID" value="NZ_JAQOSP010000074.1"/>
</dbReference>
<reference evidence="9 10" key="1">
    <citation type="submission" date="2023-01" db="EMBL/GenBank/DDBJ databases">
        <title>Novel diversity within Roseofilum (Cyanobacteria; Desertifilaceae) from marine benthic mats with descriptions of four novel species.</title>
        <authorList>
            <person name="Wang Y."/>
            <person name="Berthold D.E."/>
            <person name="Hu J."/>
            <person name="Lefler F.W."/>
            <person name="Laughinghouse H.D. IV."/>
        </authorList>
    </citation>
    <scope>NUCLEOTIDE SEQUENCE [LARGE SCALE GENOMIC DNA]</scope>
    <source>
        <strain evidence="9 10">BLCC-M154</strain>
    </source>
</reference>
<dbReference type="SUPFAM" id="SSF55874">
    <property type="entry name" value="ATPase domain of HSP90 chaperone/DNA topoisomerase II/histidine kinase"/>
    <property type="match status" value="1"/>
</dbReference>
<dbReference type="Pfam" id="PF17159">
    <property type="entry name" value="MASE3"/>
    <property type="match status" value="1"/>
</dbReference>
<dbReference type="GO" id="GO:0005524">
    <property type="term" value="F:ATP binding"/>
    <property type="evidence" value="ECO:0007669"/>
    <property type="project" value="UniProtKB-KW"/>
</dbReference>
<evidence type="ECO:0000256" key="6">
    <source>
        <dbReference type="SAM" id="Coils"/>
    </source>
</evidence>
<dbReference type="PANTHER" id="PTHR43065:SF50">
    <property type="entry name" value="HISTIDINE KINASE"/>
    <property type="match status" value="1"/>
</dbReference>
<feature type="transmembrane region" description="Helical" evidence="7">
    <location>
        <begin position="163"/>
        <end position="185"/>
    </location>
</feature>
<dbReference type="Gene3D" id="3.30.565.10">
    <property type="entry name" value="Histidine kinase-like ATPase, C-terminal domain"/>
    <property type="match status" value="1"/>
</dbReference>
<feature type="transmembrane region" description="Helical" evidence="7">
    <location>
        <begin position="128"/>
        <end position="151"/>
    </location>
</feature>
<dbReference type="EMBL" id="JAQOSP010000074">
    <property type="protein sequence ID" value="MDJ1169931.1"/>
    <property type="molecule type" value="Genomic_DNA"/>
</dbReference>
<name>A0ABT7ASQ5_9CYAN</name>
<feature type="transmembrane region" description="Helical" evidence="7">
    <location>
        <begin position="197"/>
        <end position="215"/>
    </location>
</feature>
<evidence type="ECO:0000313" key="10">
    <source>
        <dbReference type="Proteomes" id="UP001235303"/>
    </source>
</evidence>
<feature type="transmembrane region" description="Helical" evidence="7">
    <location>
        <begin position="262"/>
        <end position="283"/>
    </location>
</feature>
<protein>
    <recommendedName>
        <fullName evidence="2">histidine kinase</fullName>
        <ecNumber evidence="2">2.7.13.3</ecNumber>
    </recommendedName>
</protein>
<dbReference type="Proteomes" id="UP001235303">
    <property type="component" value="Unassembled WGS sequence"/>
</dbReference>
<feature type="transmembrane region" description="Helical" evidence="7">
    <location>
        <begin position="235"/>
        <end position="255"/>
    </location>
</feature>
<proteinExistence type="predicted"/>
<dbReference type="InterPro" id="IPR003594">
    <property type="entry name" value="HATPase_dom"/>
</dbReference>
<dbReference type="InterPro" id="IPR036890">
    <property type="entry name" value="HATPase_C_sf"/>
</dbReference>
<keyword evidence="10" id="KW-1185">Reference proteome</keyword>
<dbReference type="InterPro" id="IPR005467">
    <property type="entry name" value="His_kinase_dom"/>
</dbReference>
<keyword evidence="4" id="KW-0808">Transferase</keyword>
<dbReference type="SUPFAM" id="SSF47384">
    <property type="entry name" value="Homodimeric domain of signal transducing histidine kinase"/>
    <property type="match status" value="1"/>
</dbReference>
<keyword evidence="4" id="KW-0418">Kinase</keyword>
<evidence type="ECO:0000256" key="1">
    <source>
        <dbReference type="ARBA" id="ARBA00000085"/>
    </source>
</evidence>
<dbReference type="SMART" id="SM00388">
    <property type="entry name" value="HisKA"/>
    <property type="match status" value="1"/>
</dbReference>
<feature type="domain" description="Histidine kinase" evidence="8">
    <location>
        <begin position="386"/>
        <end position="630"/>
    </location>
</feature>
<dbReference type="InterPro" id="IPR033425">
    <property type="entry name" value="MASE3"/>
</dbReference>
<keyword evidence="7" id="KW-0472">Membrane</keyword>
<feature type="transmembrane region" description="Helical" evidence="7">
    <location>
        <begin position="41"/>
        <end position="60"/>
    </location>
</feature>
<dbReference type="PRINTS" id="PR00344">
    <property type="entry name" value="BCTRLSENSOR"/>
</dbReference>
<sequence length="635" mass="71622">MLKTHYLIHSLSQFFQLIWGSKSLVSPTQTSQQPLQLPRSLAIAILSICLLPITLNLIGVDFGTYAPALDLEAAANLTPNQLTDTLHHTLSGSFTHTILEWSAFCTAIFTTILAFAHFKIQQDVTTPILGITLFFAGVMDAFHTLAADRLISAVADNHNLIPFTWAICRLFNAIITLIGVCLLLLPTAQRWQRKFPIVIILSLIFGLIAYQIIYLCATQSTLPETMYPGALFTRPWDLIPLLLFLIGGLWIYPHFYHQYPSLFSHALIISTLPNVATQLHMAFGSTSLFDNHFNIAHFLKIIAYLVPLTGLILDYIHTYHHLENTNQTLNIEIIQRQQIAEQLQNSEKRLKSKNQQLNQTLAQLQQTQTQLIQTEKMSSLGQMVAGLAHEINNPVNFIYGNLRHTEIYSQDLLELLHLYQQHYPQPDPEIDQYICEIDLPFLEQDLPQMIGSMKQGSERIKNLVISLRNFSRLDESDVKTVDLHEGLDSTLVMLDHRFQSTITVTKNYQNLPLIECYPAQLNQVWMHLIGNAIDALQNPQDIEPPHIIISTFCLNDRQVQVTITDNGAGIPQDIQAQVFNPFFTTKPVGSGTGLGLSISYQIIQQHNGDIRLFSQIGQGTEVRVILPVTQTPVKA</sequence>
<gene>
    <name evidence="9" type="ORF">PMG71_10880</name>
</gene>
<dbReference type="PROSITE" id="PS50109">
    <property type="entry name" value="HIS_KIN"/>
    <property type="match status" value="1"/>
</dbReference>
<feature type="transmembrane region" description="Helical" evidence="7">
    <location>
        <begin position="295"/>
        <end position="316"/>
    </location>
</feature>
<dbReference type="EC" id="2.7.13.3" evidence="2"/>
<evidence type="ECO:0000256" key="4">
    <source>
        <dbReference type="ARBA" id="ARBA00022777"/>
    </source>
</evidence>
<keyword evidence="9" id="KW-0067">ATP-binding</keyword>
<evidence type="ECO:0000256" key="3">
    <source>
        <dbReference type="ARBA" id="ARBA00022553"/>
    </source>
</evidence>
<keyword evidence="7" id="KW-1133">Transmembrane helix</keyword>
<feature type="coiled-coil region" evidence="6">
    <location>
        <begin position="336"/>
        <end position="377"/>
    </location>
</feature>
<organism evidence="9 10">
    <name type="scientific">Roseofilum acuticapitatum BLCC-M154</name>
    <dbReference type="NCBI Taxonomy" id="3022444"/>
    <lineage>
        <taxon>Bacteria</taxon>
        <taxon>Bacillati</taxon>
        <taxon>Cyanobacteriota</taxon>
        <taxon>Cyanophyceae</taxon>
        <taxon>Desertifilales</taxon>
        <taxon>Desertifilaceae</taxon>
        <taxon>Roseofilum</taxon>
        <taxon>Roseofilum acuticapitatum</taxon>
    </lineage>
</organism>
<accession>A0ABT7ASQ5</accession>
<dbReference type="InterPro" id="IPR004358">
    <property type="entry name" value="Sig_transdc_His_kin-like_C"/>
</dbReference>
<evidence type="ECO:0000256" key="2">
    <source>
        <dbReference type="ARBA" id="ARBA00012438"/>
    </source>
</evidence>
<dbReference type="Gene3D" id="1.10.287.130">
    <property type="match status" value="1"/>
</dbReference>
<evidence type="ECO:0000259" key="8">
    <source>
        <dbReference type="PROSITE" id="PS50109"/>
    </source>
</evidence>
<comment type="caution">
    <text evidence="9">The sequence shown here is derived from an EMBL/GenBank/DDBJ whole genome shotgun (WGS) entry which is preliminary data.</text>
</comment>
<dbReference type="PANTHER" id="PTHR43065">
    <property type="entry name" value="SENSOR HISTIDINE KINASE"/>
    <property type="match status" value="1"/>
</dbReference>
<keyword evidence="3" id="KW-0597">Phosphoprotein</keyword>
<keyword evidence="9" id="KW-0547">Nucleotide-binding</keyword>
<dbReference type="InterPro" id="IPR036097">
    <property type="entry name" value="HisK_dim/P_sf"/>
</dbReference>
<evidence type="ECO:0000256" key="7">
    <source>
        <dbReference type="SAM" id="Phobius"/>
    </source>
</evidence>
<dbReference type="InterPro" id="IPR003661">
    <property type="entry name" value="HisK_dim/P_dom"/>
</dbReference>
<comment type="catalytic activity">
    <reaction evidence="1">
        <text>ATP + protein L-histidine = ADP + protein N-phospho-L-histidine.</text>
        <dbReference type="EC" id="2.7.13.3"/>
    </reaction>
</comment>
<evidence type="ECO:0000256" key="5">
    <source>
        <dbReference type="ARBA" id="ARBA00023012"/>
    </source>
</evidence>